<dbReference type="STRING" id="504798.SAMN05421871_101334"/>
<gene>
    <name evidence="1" type="ORF">SAMN05192558_111247</name>
</gene>
<accession>A0A1H0UKL7</accession>
<dbReference type="Proteomes" id="UP000199651">
    <property type="component" value="Unassembled WGS sequence"/>
</dbReference>
<keyword evidence="2" id="KW-1185">Reference proteome</keyword>
<evidence type="ECO:0000313" key="2">
    <source>
        <dbReference type="Proteomes" id="UP000199651"/>
    </source>
</evidence>
<evidence type="ECO:0000313" key="1">
    <source>
        <dbReference type="EMBL" id="SDP66416.1"/>
    </source>
</evidence>
<dbReference type="SUPFAM" id="SSF52833">
    <property type="entry name" value="Thioredoxin-like"/>
    <property type="match status" value="1"/>
</dbReference>
<dbReference type="InterPro" id="IPR036249">
    <property type="entry name" value="Thioredoxin-like_sf"/>
</dbReference>
<evidence type="ECO:0008006" key="3">
    <source>
        <dbReference type="Google" id="ProtNLM"/>
    </source>
</evidence>
<dbReference type="EMBL" id="FNJB01000011">
    <property type="protein sequence ID" value="SDP66416.1"/>
    <property type="molecule type" value="Genomic_DNA"/>
</dbReference>
<dbReference type="Pfam" id="PF06999">
    <property type="entry name" value="Suc_Fer-like"/>
    <property type="match status" value="1"/>
</dbReference>
<reference evidence="2" key="1">
    <citation type="submission" date="2016-10" db="EMBL/GenBank/DDBJ databases">
        <authorList>
            <person name="Varghese N."/>
            <person name="Submissions S."/>
        </authorList>
    </citation>
    <scope>NUCLEOTIDE SEQUENCE [LARGE SCALE GENOMIC DNA]</scope>
    <source>
        <strain evidence="2">IBRC-M 10655</strain>
    </source>
</reference>
<name>A0A1H0UKL7_9PSEU</name>
<protein>
    <recommendedName>
        <fullName evidence="3">Sucrase/ferredoxin-like</fullName>
    </recommendedName>
</protein>
<organism evidence="1 2">
    <name type="scientific">Actinokineospora alba</name>
    <dbReference type="NCBI Taxonomy" id="504798"/>
    <lineage>
        <taxon>Bacteria</taxon>
        <taxon>Bacillati</taxon>
        <taxon>Actinomycetota</taxon>
        <taxon>Actinomycetes</taxon>
        <taxon>Pseudonocardiales</taxon>
        <taxon>Pseudonocardiaceae</taxon>
        <taxon>Actinokineospora</taxon>
    </lineage>
</organism>
<proteinExistence type="predicted"/>
<dbReference type="AlphaFoldDB" id="A0A1H0UKL7"/>
<dbReference type="InterPro" id="IPR009737">
    <property type="entry name" value="Aim32/Apd1-like"/>
</dbReference>
<dbReference type="RefSeq" id="WP_091381926.1">
    <property type="nucleotide sequence ID" value="NZ_FNDV01000001.1"/>
</dbReference>
<sequence>MTRERCSDGCLRRGDLIGASAPPVHHWVLIEQPGPWGPDALWESALTPKVARSVTEQAAEIGARVLLIRRPGRSGPGPRQWALVDARRERLWWNEFDDHDELLDLGLADPRGEPSEEPVYLVCTHGRHDTCCAVRGRPVAAALAATRPGRAWECSHVGGDRYAANLLVLPHGFYFGQVEARAAAGIADEFEAGRLDLPRLRGRSTFPPAAQAAQQFVRERTGVRDLDSYTPVSVERVAHEEWDVELADGWLVRVRAVFERSDTPLTCRARVPAAIRHFEPVSVRRR</sequence>
<dbReference type="OrthoDB" id="3399139at2"/>
<dbReference type="CDD" id="cd03062">
    <property type="entry name" value="TRX_Fd_Sucrase"/>
    <property type="match status" value="1"/>
</dbReference>